<evidence type="ECO:0000256" key="16">
    <source>
        <dbReference type="ARBA" id="ARBA00022842"/>
    </source>
</evidence>
<reference evidence="32" key="2">
    <citation type="submission" date="2025-08" db="UniProtKB">
        <authorList>
            <consortium name="Ensembl"/>
        </authorList>
    </citation>
    <scope>IDENTIFICATION</scope>
    <source>
        <strain evidence="32">Glennie</strain>
    </source>
</reference>
<keyword evidence="17" id="KW-0832">Ubl conjugation</keyword>
<keyword evidence="10" id="KW-0808">Transferase</keyword>
<keyword evidence="18" id="KW-0282">Flagellum</keyword>
<evidence type="ECO:0000259" key="31">
    <source>
        <dbReference type="PROSITE" id="PS50011"/>
    </source>
</evidence>
<comment type="function">
    <text evidence="26">Serine/threonine-protein kinase component of the sperm flagellar doublet microtubules. May act as a regulator of sperm motility by mediating phosphorylation of sperm doublet microtubule proteins. Plays a role in DNA condensation during postmeiotic chromatin remodeling and histone-to-protamine transition during spermatogenesis.</text>
</comment>
<dbReference type="Bgee" id="ENSOANG00000011547">
    <property type="expression patterns" value="Expressed in testis and 1 other cell type or tissue"/>
</dbReference>
<evidence type="ECO:0000256" key="1">
    <source>
        <dbReference type="ARBA" id="ARBA00001946"/>
    </source>
</evidence>
<dbReference type="InterPro" id="IPR008271">
    <property type="entry name" value="Ser/Thr_kinase_AS"/>
</dbReference>
<dbReference type="AlphaFoldDB" id="F6RC58"/>
<dbReference type="Ensembl" id="ENSOANT00000018300.2">
    <property type="protein sequence ID" value="ENSOANP00000018297.2"/>
    <property type="gene ID" value="ENSOANG00000011547.2"/>
</dbReference>
<evidence type="ECO:0000256" key="8">
    <source>
        <dbReference type="ARBA" id="ARBA00022527"/>
    </source>
</evidence>
<evidence type="ECO:0000256" key="17">
    <source>
        <dbReference type="ARBA" id="ARBA00022843"/>
    </source>
</evidence>
<dbReference type="SUPFAM" id="SSF56112">
    <property type="entry name" value="Protein kinase-like (PK-like)"/>
    <property type="match status" value="1"/>
</dbReference>
<comment type="cofactor">
    <cofactor evidence="1">
        <name>Mg(2+)</name>
        <dbReference type="ChEBI" id="CHEBI:18420"/>
    </cofactor>
</comment>
<dbReference type="FunFam" id="1.10.510.10:FF:000442">
    <property type="entry name" value="Testis-specific serine/threonine-protein kinase 6"/>
    <property type="match status" value="1"/>
</dbReference>
<dbReference type="SMART" id="SM00220">
    <property type="entry name" value="S_TKc"/>
    <property type="match status" value="1"/>
</dbReference>
<keyword evidence="21" id="KW-0206">Cytoskeleton</keyword>
<dbReference type="GeneTree" id="ENSGT00940000160464"/>
<dbReference type="GO" id="GO:0005524">
    <property type="term" value="F:ATP binding"/>
    <property type="evidence" value="ECO:0007669"/>
    <property type="project" value="UniProtKB-KW"/>
</dbReference>
<evidence type="ECO:0000256" key="2">
    <source>
        <dbReference type="ARBA" id="ARBA00004123"/>
    </source>
</evidence>
<evidence type="ECO:0000256" key="3">
    <source>
        <dbReference type="ARBA" id="ARBA00004611"/>
    </source>
</evidence>
<dbReference type="GO" id="GO:0004674">
    <property type="term" value="F:protein serine/threonine kinase activity"/>
    <property type="evidence" value="ECO:0000318"/>
    <property type="project" value="GO_Central"/>
</dbReference>
<dbReference type="eggNOG" id="KOG0583">
    <property type="taxonomic scope" value="Eukaryota"/>
</dbReference>
<evidence type="ECO:0000256" key="21">
    <source>
        <dbReference type="ARBA" id="ARBA00023212"/>
    </source>
</evidence>
<dbReference type="PANTHER" id="PTHR24346">
    <property type="entry name" value="MAP/MICROTUBULE AFFINITY-REGULATING KINASE"/>
    <property type="match status" value="1"/>
</dbReference>
<evidence type="ECO:0000256" key="20">
    <source>
        <dbReference type="ARBA" id="ARBA00023069"/>
    </source>
</evidence>
<comment type="subunit">
    <text evidence="27">Microtubule inner protein component of sperm flagellar doublet microtubules. Interacts with HSP90; this interaction stabilizes and activates TSSK6. Interacts with the heat shock proteins HSPCB, HSPA8 and HSPA1A. These interactions appear to be required for TSSK6 kinase activity. Interacts with TSACC; this interaction is direct and recruits TSACC to HSP90, which is essential for kinase activity.</text>
</comment>
<dbReference type="EC" id="2.7.11.1" evidence="5"/>
<comment type="similarity">
    <text evidence="4">Belongs to the protein kinase superfamily. CAMK Ser/Thr protein kinase family.</text>
</comment>
<evidence type="ECO:0000256" key="7">
    <source>
        <dbReference type="ARBA" id="ARBA00022490"/>
    </source>
</evidence>
<dbReference type="InParanoid" id="F6RC58"/>
<evidence type="ECO:0000256" key="23">
    <source>
        <dbReference type="ARBA" id="ARBA00023273"/>
    </source>
</evidence>
<dbReference type="PROSITE" id="PS00108">
    <property type="entry name" value="PROTEIN_KINASE_ST"/>
    <property type="match status" value="1"/>
</dbReference>
<keyword evidence="15" id="KW-0067">ATP-binding</keyword>
<comment type="catalytic activity">
    <reaction evidence="24">
        <text>L-threonyl-[protein] + ATP = O-phospho-L-threonyl-[protein] + ADP + H(+)</text>
        <dbReference type="Rhea" id="RHEA:46608"/>
        <dbReference type="Rhea" id="RHEA-COMP:11060"/>
        <dbReference type="Rhea" id="RHEA-COMP:11605"/>
        <dbReference type="ChEBI" id="CHEBI:15378"/>
        <dbReference type="ChEBI" id="CHEBI:30013"/>
        <dbReference type="ChEBI" id="CHEBI:30616"/>
        <dbReference type="ChEBI" id="CHEBI:61977"/>
        <dbReference type="ChEBI" id="CHEBI:456216"/>
        <dbReference type="EC" id="2.7.11.1"/>
    </reaction>
</comment>
<organism evidence="32 33">
    <name type="scientific">Ornithorhynchus anatinus</name>
    <name type="common">Duckbill platypus</name>
    <dbReference type="NCBI Taxonomy" id="9258"/>
    <lineage>
        <taxon>Eukaryota</taxon>
        <taxon>Metazoa</taxon>
        <taxon>Chordata</taxon>
        <taxon>Craniata</taxon>
        <taxon>Vertebrata</taxon>
        <taxon>Euteleostomi</taxon>
        <taxon>Mammalia</taxon>
        <taxon>Monotremata</taxon>
        <taxon>Ornithorhynchidae</taxon>
        <taxon>Ornithorhynchus</taxon>
    </lineage>
</organism>
<dbReference type="Proteomes" id="UP000002279">
    <property type="component" value="Chromosome X1"/>
</dbReference>
<evidence type="ECO:0000256" key="9">
    <source>
        <dbReference type="ARBA" id="ARBA00022553"/>
    </source>
</evidence>
<keyword evidence="8" id="KW-0723">Serine/threonine-protein kinase</keyword>
<dbReference type="GO" id="GO:0005634">
    <property type="term" value="C:nucleus"/>
    <property type="evidence" value="ECO:0007669"/>
    <property type="project" value="UniProtKB-SubCell"/>
</dbReference>
<reference evidence="32 33" key="1">
    <citation type="journal article" date="2008" name="Nature">
        <title>Genome analysis of the platypus reveals unique signatures of evolution.</title>
        <authorList>
            <person name="Warren W.C."/>
            <person name="Hillier L.W."/>
            <person name="Marshall Graves J.A."/>
            <person name="Birney E."/>
            <person name="Ponting C.P."/>
            <person name="Grutzner F."/>
            <person name="Belov K."/>
            <person name="Miller W."/>
            <person name="Clarke L."/>
            <person name="Chinwalla A.T."/>
            <person name="Yang S.P."/>
            <person name="Heger A."/>
            <person name="Locke D.P."/>
            <person name="Miethke P."/>
            <person name="Waters P.D."/>
            <person name="Veyrunes F."/>
            <person name="Fulton L."/>
            <person name="Fulton B."/>
            <person name="Graves T."/>
            <person name="Wallis J."/>
            <person name="Puente X.S."/>
            <person name="Lopez-Otin C."/>
            <person name="Ordonez G.R."/>
            <person name="Eichler E.E."/>
            <person name="Chen L."/>
            <person name="Cheng Z."/>
            <person name="Deakin J.E."/>
            <person name="Alsop A."/>
            <person name="Thompson K."/>
            <person name="Kirby P."/>
            <person name="Papenfuss A.T."/>
            <person name="Wakefield M.J."/>
            <person name="Olender T."/>
            <person name="Lancet D."/>
            <person name="Huttley G.A."/>
            <person name="Smit A.F."/>
            <person name="Pask A."/>
            <person name="Temple-Smith P."/>
            <person name="Batzer M.A."/>
            <person name="Walker J.A."/>
            <person name="Konkel M.K."/>
            <person name="Harris R.S."/>
            <person name="Whittington C.M."/>
            <person name="Wong E.S."/>
            <person name="Gemmell N.J."/>
            <person name="Buschiazzo E."/>
            <person name="Vargas Jentzsch I.M."/>
            <person name="Merkel A."/>
            <person name="Schmitz J."/>
            <person name="Zemann A."/>
            <person name="Churakov G."/>
            <person name="Kriegs J.O."/>
            <person name="Brosius J."/>
            <person name="Murchison E.P."/>
            <person name="Sachidanandam R."/>
            <person name="Smith C."/>
            <person name="Hannon G.J."/>
            <person name="Tsend-Ayush E."/>
            <person name="McMillan D."/>
            <person name="Attenborough R."/>
            <person name="Rens W."/>
            <person name="Ferguson-Smith M."/>
            <person name="Lefevre C.M."/>
            <person name="Sharp J.A."/>
            <person name="Nicholas K.R."/>
            <person name="Ray D.A."/>
            <person name="Kube M."/>
            <person name="Reinhardt R."/>
            <person name="Pringle T.H."/>
            <person name="Taylor J."/>
            <person name="Jones R.C."/>
            <person name="Nixon B."/>
            <person name="Dacheux J.L."/>
            <person name="Niwa H."/>
            <person name="Sekita Y."/>
            <person name="Huang X."/>
            <person name="Stark A."/>
            <person name="Kheradpour P."/>
            <person name="Kellis M."/>
            <person name="Flicek P."/>
            <person name="Chen Y."/>
            <person name="Webber C."/>
            <person name="Hardison R."/>
            <person name="Nelson J."/>
            <person name="Hallsworth-Pepin K."/>
            <person name="Delehaunty K."/>
            <person name="Markovic C."/>
            <person name="Minx P."/>
            <person name="Feng Y."/>
            <person name="Kremitzki C."/>
            <person name="Mitreva M."/>
            <person name="Glasscock J."/>
            <person name="Wylie T."/>
            <person name="Wohldmann P."/>
            <person name="Thiru P."/>
            <person name="Nhan M.N."/>
            <person name="Pohl C.S."/>
            <person name="Smith S.M."/>
            <person name="Hou S."/>
            <person name="Nefedov M."/>
            <person name="de Jong P.J."/>
            <person name="Renfree M.B."/>
            <person name="Mardis E.R."/>
            <person name="Wilson R.K."/>
        </authorList>
    </citation>
    <scope>NUCLEOTIDE SEQUENCE [LARGE SCALE GENOMIC DNA]</scope>
    <source>
        <strain evidence="32 33">Glennie</strain>
    </source>
</reference>
<name>F6RC58_ORNAN</name>
<evidence type="ECO:0000256" key="26">
    <source>
        <dbReference type="ARBA" id="ARBA00053629"/>
    </source>
</evidence>
<keyword evidence="11" id="KW-0479">Metal-binding</keyword>
<evidence type="ECO:0000256" key="19">
    <source>
        <dbReference type="ARBA" id="ARBA00022871"/>
    </source>
</evidence>
<keyword evidence="13" id="KW-0418">Kinase</keyword>
<reference evidence="32" key="3">
    <citation type="submission" date="2025-09" db="UniProtKB">
        <authorList>
            <consortium name="Ensembl"/>
        </authorList>
    </citation>
    <scope>IDENTIFICATION</scope>
    <source>
        <strain evidence="32">Glennie</strain>
    </source>
</reference>
<dbReference type="OMA" id="AIAFMHT"/>
<evidence type="ECO:0000256" key="24">
    <source>
        <dbReference type="ARBA" id="ARBA00047899"/>
    </source>
</evidence>
<keyword evidence="9" id="KW-0597">Phosphoprotein</keyword>
<evidence type="ECO:0000256" key="11">
    <source>
        <dbReference type="ARBA" id="ARBA00022723"/>
    </source>
</evidence>
<dbReference type="STRING" id="9258.ENSOANP00000018297"/>
<comment type="catalytic activity">
    <reaction evidence="25">
        <text>L-seryl-[protein] + ATP = O-phospho-L-seryl-[protein] + ADP + H(+)</text>
        <dbReference type="Rhea" id="RHEA:17989"/>
        <dbReference type="Rhea" id="RHEA-COMP:9863"/>
        <dbReference type="Rhea" id="RHEA-COMP:11604"/>
        <dbReference type="ChEBI" id="CHEBI:15378"/>
        <dbReference type="ChEBI" id="CHEBI:29999"/>
        <dbReference type="ChEBI" id="CHEBI:30616"/>
        <dbReference type="ChEBI" id="CHEBI:83421"/>
        <dbReference type="ChEBI" id="CHEBI:456216"/>
        <dbReference type="EC" id="2.7.11.1"/>
    </reaction>
</comment>
<keyword evidence="20" id="KW-0969">Cilium</keyword>
<sequence length="267" mass="30387">MTDYKLLKELGYRLGKTIGEGSYCKVNMGVWGRENTTVAIKIINLQRAPKDFVDKFLPRELSVLRVIRHPHIVQVLELIEVGSDKIYIVMEALGSNLFKVLRRQGYFNCTRAQEFFSQLVSAIHYLHCQQVVHRDIKCENILLTHDEQCIKLTDFSFSRQVHDFGDLSTTFCGSVAYASPEVLLGIPYDPKKYDMWSLGVVLYAMVTGRMPFSDVAVIKLPHFQKQGVEFPKRPKLAEPCKVLINDLLQFTPSARPTAGQVQLGYVS</sequence>
<dbReference type="InterPro" id="IPR000719">
    <property type="entry name" value="Prot_kinase_dom"/>
</dbReference>
<keyword evidence="7" id="KW-0963">Cytoplasm</keyword>
<proteinExistence type="inferred from homology"/>
<evidence type="ECO:0000256" key="12">
    <source>
        <dbReference type="ARBA" id="ARBA00022741"/>
    </source>
</evidence>
<dbReference type="Gene3D" id="1.10.510.10">
    <property type="entry name" value="Transferase(Phosphotransferase) domain 1"/>
    <property type="match status" value="1"/>
</dbReference>
<dbReference type="PANTHER" id="PTHR24346:SF102">
    <property type="entry name" value="TESTIS-SPECIFIC SERINE_THREONINE-PROTEIN KINASE 1"/>
    <property type="match status" value="1"/>
</dbReference>
<evidence type="ECO:0000256" key="22">
    <source>
        <dbReference type="ARBA" id="ARBA00023242"/>
    </source>
</evidence>
<dbReference type="Pfam" id="PF00069">
    <property type="entry name" value="Pkinase"/>
    <property type="match status" value="1"/>
</dbReference>
<keyword evidence="12" id="KW-0547">Nucleotide-binding</keyword>
<keyword evidence="16" id="KW-0460">Magnesium</keyword>
<evidence type="ECO:0000256" key="4">
    <source>
        <dbReference type="ARBA" id="ARBA00006692"/>
    </source>
</evidence>
<dbReference type="GO" id="GO:0007286">
    <property type="term" value="P:spermatid development"/>
    <property type="evidence" value="ECO:0000318"/>
    <property type="project" value="GO_Central"/>
</dbReference>
<evidence type="ECO:0000256" key="14">
    <source>
        <dbReference type="ARBA" id="ARBA00022782"/>
    </source>
</evidence>
<evidence type="ECO:0000256" key="18">
    <source>
        <dbReference type="ARBA" id="ARBA00022846"/>
    </source>
</evidence>
<evidence type="ECO:0000256" key="15">
    <source>
        <dbReference type="ARBA" id="ARBA00022840"/>
    </source>
</evidence>
<evidence type="ECO:0000256" key="27">
    <source>
        <dbReference type="ARBA" id="ARBA00065387"/>
    </source>
</evidence>
<evidence type="ECO:0000256" key="6">
    <source>
        <dbReference type="ARBA" id="ARBA00022473"/>
    </source>
</evidence>
<accession>F6RC58</accession>
<dbReference type="PIRSF" id="PIRSF000654">
    <property type="entry name" value="Integrin-linked_kinase"/>
    <property type="match status" value="1"/>
</dbReference>
<dbReference type="GO" id="GO:0000287">
    <property type="term" value="F:magnesium ion binding"/>
    <property type="evidence" value="ECO:0007669"/>
    <property type="project" value="UniProtKB-ARBA"/>
</dbReference>
<evidence type="ECO:0000256" key="25">
    <source>
        <dbReference type="ARBA" id="ARBA00048679"/>
    </source>
</evidence>
<evidence type="ECO:0000313" key="32">
    <source>
        <dbReference type="Ensembl" id="ENSOANP00000018297.2"/>
    </source>
</evidence>
<evidence type="ECO:0000256" key="5">
    <source>
        <dbReference type="ARBA" id="ARBA00012513"/>
    </source>
</evidence>
<keyword evidence="6" id="KW-0217">Developmental protein</keyword>
<evidence type="ECO:0000313" key="33">
    <source>
        <dbReference type="Proteomes" id="UP000002279"/>
    </source>
</evidence>
<keyword evidence="14" id="KW-0221">Differentiation</keyword>
<dbReference type="PROSITE" id="PS50011">
    <property type="entry name" value="PROTEIN_KINASE_DOM"/>
    <property type="match status" value="1"/>
</dbReference>
<keyword evidence="22" id="KW-0539">Nucleus</keyword>
<feature type="domain" description="Protein kinase" evidence="31">
    <location>
        <begin position="12"/>
        <end position="266"/>
    </location>
</feature>
<keyword evidence="33" id="KW-1185">Reference proteome</keyword>
<keyword evidence="23" id="KW-0966">Cell projection</keyword>
<evidence type="ECO:0000256" key="10">
    <source>
        <dbReference type="ARBA" id="ARBA00022679"/>
    </source>
</evidence>
<dbReference type="HOGENOM" id="CLU_000288_63_0_1"/>
<protein>
    <recommendedName>
        <fullName evidence="28">Testis-specific serine/threonine-protein kinase 6</fullName>
        <ecNumber evidence="5">2.7.11.1</ecNumber>
    </recommendedName>
    <alternativeName>
        <fullName evidence="30">Serine/threonine-protein kinase SSTK</fullName>
    </alternativeName>
    <alternativeName>
        <fullName evidence="29">Small serine/threonine kinase</fullName>
    </alternativeName>
</protein>
<evidence type="ECO:0000256" key="30">
    <source>
        <dbReference type="ARBA" id="ARBA00080692"/>
    </source>
</evidence>
<evidence type="ECO:0000256" key="28">
    <source>
        <dbReference type="ARBA" id="ARBA00071769"/>
    </source>
</evidence>
<evidence type="ECO:0000256" key="29">
    <source>
        <dbReference type="ARBA" id="ARBA00079002"/>
    </source>
</evidence>
<evidence type="ECO:0000256" key="13">
    <source>
        <dbReference type="ARBA" id="ARBA00022777"/>
    </source>
</evidence>
<keyword evidence="19" id="KW-0744">Spermatogenesis</keyword>
<comment type="subcellular location">
    <subcellularLocation>
        <location evidence="3">Cytoplasm</location>
        <location evidence="3">Cytoskeleton</location>
        <location evidence="3">Flagellum axoneme</location>
    </subcellularLocation>
    <subcellularLocation>
        <location evidence="2">Nucleus</location>
    </subcellularLocation>
</comment>
<dbReference type="InterPro" id="IPR011009">
    <property type="entry name" value="Kinase-like_dom_sf"/>
</dbReference>